<feature type="transmembrane region" description="Helical" evidence="1">
    <location>
        <begin position="119"/>
        <end position="135"/>
    </location>
</feature>
<dbReference type="OrthoDB" id="4174975at2"/>
<dbReference type="STRING" id="568860.SAMN05421811_102670"/>
<proteinExistence type="predicted"/>
<dbReference type="Proteomes" id="UP000199361">
    <property type="component" value="Unassembled WGS sequence"/>
</dbReference>
<feature type="transmembrane region" description="Helical" evidence="1">
    <location>
        <begin position="156"/>
        <end position="175"/>
    </location>
</feature>
<dbReference type="Pfam" id="PF14219">
    <property type="entry name" value="DUF4328"/>
    <property type="match status" value="1"/>
</dbReference>
<accession>A0A1I0DE19</accession>
<name>A0A1I0DE19_9ACTN</name>
<feature type="transmembrane region" description="Helical" evidence="1">
    <location>
        <begin position="27"/>
        <end position="54"/>
    </location>
</feature>
<evidence type="ECO:0000256" key="1">
    <source>
        <dbReference type="SAM" id="Phobius"/>
    </source>
</evidence>
<sequence length="241" mass="26116">MYPPPASPTHPSYPPPPPLLRPVRGPAILAVVALVADSLVGVVAAVIDLWYANVVDRIIADPTSVTDAEIDTADLVYALSGIVETIAYLAAIVAFLVWLFRVRANAEILAPHGHRRSRAWLILGWIVPIVSLWFPKQIVDDIWDASARSWSSRKGLLHAWWAAWLIGAWVSNVAARVLFSADEADALAAAARFDVVSIALMLVAAVFAILVVLRISGEQEKRRTEMSPVLRPGAPAPTGWA</sequence>
<keyword evidence="1" id="KW-1133">Transmembrane helix</keyword>
<keyword evidence="1" id="KW-0472">Membrane</keyword>
<evidence type="ECO:0000313" key="4">
    <source>
        <dbReference type="Proteomes" id="UP000199361"/>
    </source>
</evidence>
<dbReference type="InterPro" id="IPR025565">
    <property type="entry name" value="DUF4328"/>
</dbReference>
<keyword evidence="4" id="KW-1185">Reference proteome</keyword>
<protein>
    <recommendedName>
        <fullName evidence="2">DUF4328 domain-containing protein</fullName>
    </recommendedName>
</protein>
<dbReference type="AlphaFoldDB" id="A0A1I0DE19"/>
<keyword evidence="1" id="KW-0812">Transmembrane</keyword>
<dbReference type="EMBL" id="FOHX01000002">
    <property type="protein sequence ID" value="SET29980.1"/>
    <property type="molecule type" value="Genomic_DNA"/>
</dbReference>
<evidence type="ECO:0000313" key="3">
    <source>
        <dbReference type="EMBL" id="SET29980.1"/>
    </source>
</evidence>
<evidence type="ECO:0000259" key="2">
    <source>
        <dbReference type="Pfam" id="PF14219"/>
    </source>
</evidence>
<feature type="domain" description="DUF4328" evidence="2">
    <location>
        <begin position="63"/>
        <end position="216"/>
    </location>
</feature>
<feature type="transmembrane region" description="Helical" evidence="1">
    <location>
        <begin position="195"/>
        <end position="213"/>
    </location>
</feature>
<reference evidence="3 4" key="1">
    <citation type="submission" date="2016-10" db="EMBL/GenBank/DDBJ databases">
        <authorList>
            <person name="de Groot N.N."/>
        </authorList>
    </citation>
    <scope>NUCLEOTIDE SEQUENCE [LARGE SCALE GENOMIC DNA]</scope>
    <source>
        <strain evidence="3 4">CGMCC 4.5598</strain>
    </source>
</reference>
<organism evidence="3 4">
    <name type="scientific">Nonomuraea wenchangensis</name>
    <dbReference type="NCBI Taxonomy" id="568860"/>
    <lineage>
        <taxon>Bacteria</taxon>
        <taxon>Bacillati</taxon>
        <taxon>Actinomycetota</taxon>
        <taxon>Actinomycetes</taxon>
        <taxon>Streptosporangiales</taxon>
        <taxon>Streptosporangiaceae</taxon>
        <taxon>Nonomuraea</taxon>
    </lineage>
</organism>
<feature type="transmembrane region" description="Helical" evidence="1">
    <location>
        <begin position="75"/>
        <end position="99"/>
    </location>
</feature>
<gene>
    <name evidence="3" type="ORF">SAMN05421811_102670</name>
</gene>